<dbReference type="PANTHER" id="PTHR22948">
    <property type="entry name" value="TUDOR DOMAIN CONTAINING PROTEIN"/>
    <property type="match status" value="1"/>
</dbReference>
<dbReference type="Gene3D" id="2.30.30.140">
    <property type="match status" value="1"/>
</dbReference>
<evidence type="ECO:0000313" key="4">
    <source>
        <dbReference type="EMBL" id="KAK7096170.1"/>
    </source>
</evidence>
<dbReference type="InterPro" id="IPR050621">
    <property type="entry name" value="Tudor_domain_containing"/>
</dbReference>
<dbReference type="GO" id="GO:0007283">
    <property type="term" value="P:spermatogenesis"/>
    <property type="evidence" value="ECO:0007669"/>
    <property type="project" value="TreeGrafter"/>
</dbReference>
<dbReference type="Pfam" id="PF00013">
    <property type="entry name" value="KH_1"/>
    <property type="match status" value="2"/>
</dbReference>
<dbReference type="InterPro" id="IPR002999">
    <property type="entry name" value="Tudor"/>
</dbReference>
<name>A0AAN9G708_9CAEN</name>
<dbReference type="PANTHER" id="PTHR22948:SF29">
    <property type="entry name" value="FI02030P-RELATED"/>
    <property type="match status" value="1"/>
</dbReference>
<evidence type="ECO:0000256" key="1">
    <source>
        <dbReference type="PROSITE-ProRule" id="PRU00117"/>
    </source>
</evidence>
<dbReference type="SUPFAM" id="SSF54791">
    <property type="entry name" value="Eukaryotic type KH-domain (KH-domain type I)"/>
    <property type="match status" value="2"/>
</dbReference>
<dbReference type="PROSITE" id="PS50304">
    <property type="entry name" value="TUDOR"/>
    <property type="match status" value="1"/>
</dbReference>
<dbReference type="SUPFAM" id="SSF63748">
    <property type="entry name" value="Tudor/PWWP/MBT"/>
    <property type="match status" value="1"/>
</dbReference>
<feature type="compositionally biased region" description="Low complexity" evidence="2">
    <location>
        <begin position="460"/>
        <end position="471"/>
    </location>
</feature>
<dbReference type="SMART" id="SM00333">
    <property type="entry name" value="TUDOR"/>
    <property type="match status" value="1"/>
</dbReference>
<gene>
    <name evidence="4" type="ORF">V1264_005501</name>
</gene>
<reference evidence="4 5" key="1">
    <citation type="submission" date="2024-02" db="EMBL/GenBank/DDBJ databases">
        <title>Chromosome-scale genome assembly of the rough periwinkle Littorina saxatilis.</title>
        <authorList>
            <person name="De Jode A."/>
            <person name="Faria R."/>
            <person name="Formenti G."/>
            <person name="Sims Y."/>
            <person name="Smith T.P."/>
            <person name="Tracey A."/>
            <person name="Wood J.M.D."/>
            <person name="Zagrodzka Z.B."/>
            <person name="Johannesson K."/>
            <person name="Butlin R.K."/>
            <person name="Leder E.H."/>
        </authorList>
    </citation>
    <scope>NUCLEOTIDE SEQUENCE [LARGE SCALE GENOMIC DNA]</scope>
    <source>
        <strain evidence="4">Snail1</strain>
        <tissue evidence="4">Muscle</tissue>
    </source>
</reference>
<dbReference type="Proteomes" id="UP001374579">
    <property type="component" value="Unassembled WGS sequence"/>
</dbReference>
<dbReference type="Pfam" id="PF00567">
    <property type="entry name" value="TUDOR"/>
    <property type="match status" value="1"/>
</dbReference>
<evidence type="ECO:0000259" key="3">
    <source>
        <dbReference type="PROSITE" id="PS50304"/>
    </source>
</evidence>
<keyword evidence="1" id="KW-0694">RNA-binding</keyword>
<keyword evidence="5" id="KW-1185">Reference proteome</keyword>
<dbReference type="GO" id="GO:0043186">
    <property type="term" value="C:P granule"/>
    <property type="evidence" value="ECO:0007669"/>
    <property type="project" value="TreeGrafter"/>
</dbReference>
<feature type="compositionally biased region" description="Polar residues" evidence="2">
    <location>
        <begin position="472"/>
        <end position="482"/>
    </location>
</feature>
<dbReference type="GO" id="GO:0003723">
    <property type="term" value="F:RNA binding"/>
    <property type="evidence" value="ECO:0007669"/>
    <property type="project" value="UniProtKB-UniRule"/>
</dbReference>
<evidence type="ECO:0000313" key="5">
    <source>
        <dbReference type="Proteomes" id="UP001374579"/>
    </source>
</evidence>
<sequence>MLESRSFMIKLAALAVAVPTTAAIVYWLFLRDDDDDEAAYDTQKVETSRQTLIRVAVPSKAVGAVIGQQGSTIKQIQEETGARVTFHDRDTNRDSKDDRTVIIRGSTEAAQKAELMIHQIISDMPKIITEEVEVPGYCLGRLIGRGGESIREMSRVSKCKIFIDRTQDSRATHAPRTITITGPQEQIQLAKTLIEEKVEEEEEFRAMTAVNAANREQRKPLKRRADDGREKISLPSRVVEPEGRWDSGDTLQQIVEASPVKEFMEVFVSAVEHPGHFWLQIINTAALNLDKLVDDMTAFYSNAEIAQEYTVTEVKEGKLVAAPFEHDKSWYRARVLSVAGDKLDLYYLDFGDSGFAPLVDVRELRPEYLSLPEQAIECKLAGVKPAGAEWSEETCDAFESLTHCAEWKVMSARTVGYEPDSAGRQRPCVQLMDNVAEQPVEVAAVLVSRGLAAWEAPPAAASAVTTETVSTDLQPQSDPKPD</sequence>
<dbReference type="GO" id="GO:0005739">
    <property type="term" value="C:mitochondrion"/>
    <property type="evidence" value="ECO:0007669"/>
    <property type="project" value="UniProtKB-ARBA"/>
</dbReference>
<evidence type="ECO:0000256" key="2">
    <source>
        <dbReference type="SAM" id="MobiDB-lite"/>
    </source>
</evidence>
<dbReference type="Gene3D" id="2.40.50.90">
    <property type="match status" value="1"/>
</dbReference>
<feature type="domain" description="Tudor" evidence="3">
    <location>
        <begin position="313"/>
        <end position="371"/>
    </location>
</feature>
<dbReference type="InterPro" id="IPR035437">
    <property type="entry name" value="SNase_OB-fold_sf"/>
</dbReference>
<dbReference type="FunFam" id="2.30.30.140:FF:000018">
    <property type="entry name" value="Serine/threonine-protein kinase 31"/>
    <property type="match status" value="1"/>
</dbReference>
<feature type="region of interest" description="Disordered" evidence="2">
    <location>
        <begin position="460"/>
        <end position="482"/>
    </location>
</feature>
<organism evidence="4 5">
    <name type="scientific">Littorina saxatilis</name>
    <dbReference type="NCBI Taxonomy" id="31220"/>
    <lineage>
        <taxon>Eukaryota</taxon>
        <taxon>Metazoa</taxon>
        <taxon>Spiralia</taxon>
        <taxon>Lophotrochozoa</taxon>
        <taxon>Mollusca</taxon>
        <taxon>Gastropoda</taxon>
        <taxon>Caenogastropoda</taxon>
        <taxon>Littorinimorpha</taxon>
        <taxon>Littorinoidea</taxon>
        <taxon>Littorinidae</taxon>
        <taxon>Littorina</taxon>
    </lineage>
</organism>
<dbReference type="InterPro" id="IPR004088">
    <property type="entry name" value="KH_dom_type_1"/>
</dbReference>
<dbReference type="GO" id="GO:0034587">
    <property type="term" value="P:piRNA processing"/>
    <property type="evidence" value="ECO:0007669"/>
    <property type="project" value="TreeGrafter"/>
</dbReference>
<protein>
    <recommendedName>
        <fullName evidence="3">Tudor domain-containing protein</fullName>
    </recommendedName>
</protein>
<dbReference type="SMART" id="SM00322">
    <property type="entry name" value="KH"/>
    <property type="match status" value="2"/>
</dbReference>
<comment type="caution">
    <text evidence="4">The sequence shown here is derived from an EMBL/GenBank/DDBJ whole genome shotgun (WGS) entry which is preliminary data.</text>
</comment>
<accession>A0AAN9G708</accession>
<proteinExistence type="predicted"/>
<dbReference type="AlphaFoldDB" id="A0AAN9G708"/>
<dbReference type="GO" id="GO:0030719">
    <property type="term" value="P:P granule organization"/>
    <property type="evidence" value="ECO:0007669"/>
    <property type="project" value="TreeGrafter"/>
</dbReference>
<dbReference type="InterPro" id="IPR036612">
    <property type="entry name" value="KH_dom_type_1_sf"/>
</dbReference>
<dbReference type="EMBL" id="JBAMIC010000014">
    <property type="protein sequence ID" value="KAK7096170.1"/>
    <property type="molecule type" value="Genomic_DNA"/>
</dbReference>
<dbReference type="InterPro" id="IPR004087">
    <property type="entry name" value="KH_dom"/>
</dbReference>
<dbReference type="PROSITE" id="PS50084">
    <property type="entry name" value="KH_TYPE_1"/>
    <property type="match status" value="2"/>
</dbReference>
<dbReference type="Gene3D" id="3.30.1370.10">
    <property type="entry name" value="K Homology domain, type 1"/>
    <property type="match status" value="2"/>
</dbReference>